<evidence type="ECO:0000313" key="3">
    <source>
        <dbReference type="EMBL" id="ABS60862.1"/>
    </source>
</evidence>
<protein>
    <submittedName>
        <fullName evidence="3">Uncharacterized protein</fullName>
    </submittedName>
</protein>
<dbReference type="HOGENOM" id="CLU_435996_0_0_0"/>
<dbReference type="eggNOG" id="COG1729">
    <property type="taxonomic scope" value="Bacteria"/>
</dbReference>
<reference evidence="3 4" key="2">
    <citation type="journal article" date="2009" name="Proc. Natl. Acad. Sci. U.S.A.">
        <title>On the chimeric nature, thermophilic origin, and phylogenetic placement of the Thermotogales.</title>
        <authorList>
            <person name="Zhaxybayeva O."/>
            <person name="Swithers K.S."/>
            <person name="Lapierre P."/>
            <person name="Fournier G.P."/>
            <person name="Bickhart D.M."/>
            <person name="DeBoy R.T."/>
            <person name="Nelson K.E."/>
            <person name="Nesbo C.L."/>
            <person name="Doolittle W.F."/>
            <person name="Gogarten J.P."/>
            <person name="Noll K.M."/>
        </authorList>
    </citation>
    <scope>NUCLEOTIDE SEQUENCE [LARGE SCALE GENOMIC DNA]</scope>
    <source>
        <strain evidence="4">ATCC 35602 / DSM 5306 / Rt17-B1</strain>
    </source>
</reference>
<name>A7HLS9_FERNB</name>
<sequence>MAIETNDFNKPTDESRAVEKFIRLLIANNELSLARNILEALGEKYIYLLFELEVQAGNYKRAVEIYNYLPKDKQQNYLHIIQRIENDAENVAESIEKIIKEYDQENYAVFIAEVQKLKRTYPQVVEAVAFELLAAIRKNDKKRIKLLSELLYQIDKSHPLLSRVKSGKNLTPIIGSAFLIVLFVIVLANLLVSVFSLTKSGSLELSSLDNKITNISKSIESFSNKSNQEMRNISQTIEIIKTSIEYLDNKISQIQPQTSESNNVSLKSINEQFQFISEKINSLEKSINSIKIYSTNQTSNQKNQGTQTKEYVYDEQFILEVSKSLVGIKNEMTKIYEKIQNQTSSKDYSQDFQILRENIKNLSSKIDSMNQVVQNMQNTQEKADLSSKIDELKAAINEIRTNQPEVKNIQEQLNILIDRINKLQVNSSQNVQSASPSMNIEDKISSIESQLLKIIESLNNIKDSKTTESVKIEDVTQIKNSVASLGDTVSKIEKEISEIKEQMNRIEKSLSDSSNVSKPTNQSTQVQVQNNSVNIQDILKETKDLREIFLIGLRYYNNSQYEISNEIMAYLRDQLEGIDIYFKEDVFYYEIMSKLKLGDKSAASKIYQNYKKEYPSGQYIKELEQFF</sequence>
<evidence type="ECO:0000313" key="4">
    <source>
        <dbReference type="Proteomes" id="UP000002415"/>
    </source>
</evidence>
<evidence type="ECO:0000256" key="1">
    <source>
        <dbReference type="SAM" id="Coils"/>
    </source>
</evidence>
<dbReference type="KEGG" id="fno:Fnod_1012"/>
<keyword evidence="4" id="KW-1185">Reference proteome</keyword>
<proteinExistence type="predicted"/>
<accession>A7HLS9</accession>
<keyword evidence="1" id="KW-0175">Coiled coil</keyword>
<dbReference type="RefSeq" id="WP_011994177.1">
    <property type="nucleotide sequence ID" value="NC_009718.1"/>
</dbReference>
<dbReference type="AlphaFoldDB" id="A7HLS9"/>
<organism evidence="3 4">
    <name type="scientific">Fervidobacterium nodosum (strain ATCC 35602 / DSM 5306 / Rt17-B1)</name>
    <dbReference type="NCBI Taxonomy" id="381764"/>
    <lineage>
        <taxon>Bacteria</taxon>
        <taxon>Thermotogati</taxon>
        <taxon>Thermotogota</taxon>
        <taxon>Thermotogae</taxon>
        <taxon>Thermotogales</taxon>
        <taxon>Fervidobacteriaceae</taxon>
        <taxon>Fervidobacterium</taxon>
    </lineage>
</organism>
<feature type="coiled-coil region" evidence="1">
    <location>
        <begin position="345"/>
        <end position="426"/>
    </location>
</feature>
<gene>
    <name evidence="3" type="ordered locus">Fnod_1012</name>
</gene>
<evidence type="ECO:0000256" key="2">
    <source>
        <dbReference type="SAM" id="Phobius"/>
    </source>
</evidence>
<feature type="transmembrane region" description="Helical" evidence="2">
    <location>
        <begin position="173"/>
        <end position="197"/>
    </location>
</feature>
<dbReference type="STRING" id="381764.Fnod_1012"/>
<keyword evidence="2" id="KW-1133">Transmembrane helix</keyword>
<dbReference type="Proteomes" id="UP000002415">
    <property type="component" value="Chromosome"/>
</dbReference>
<dbReference type="OrthoDB" id="36859at2"/>
<reference evidence="3 4" key="1">
    <citation type="submission" date="2007-07" db="EMBL/GenBank/DDBJ databases">
        <title>Complete sequence of Fervidobacterium nodosum Rt17-B1.</title>
        <authorList>
            <consortium name="US DOE Joint Genome Institute"/>
            <person name="Copeland A."/>
            <person name="Lucas S."/>
            <person name="Lapidus A."/>
            <person name="Barry K."/>
            <person name="Glavina del Rio T."/>
            <person name="Dalin E."/>
            <person name="Tice H."/>
            <person name="Pitluck S."/>
            <person name="Saunders E."/>
            <person name="Brettin T."/>
            <person name="Bruce D."/>
            <person name="Detter J.C."/>
            <person name="Han C."/>
            <person name="Schmutz J."/>
            <person name="Larimer F."/>
            <person name="Land M."/>
            <person name="Hauser L."/>
            <person name="Kyrpides N."/>
            <person name="Mikhailova N."/>
            <person name="Nelson K."/>
            <person name="Gogarten J.P."/>
            <person name="Noll K."/>
            <person name="Richardson P."/>
        </authorList>
    </citation>
    <scope>NUCLEOTIDE SEQUENCE [LARGE SCALE GENOMIC DNA]</scope>
    <source>
        <strain evidence="4">ATCC 35602 / DSM 5306 / Rt17-B1</strain>
    </source>
</reference>
<dbReference type="EMBL" id="CP000771">
    <property type="protein sequence ID" value="ABS60862.1"/>
    <property type="molecule type" value="Genomic_DNA"/>
</dbReference>
<keyword evidence="2" id="KW-0472">Membrane</keyword>
<feature type="coiled-coil region" evidence="1">
    <location>
        <begin position="482"/>
        <end position="509"/>
    </location>
</feature>
<keyword evidence="2" id="KW-0812">Transmembrane</keyword>